<dbReference type="SMART" id="SM00388">
    <property type="entry name" value="HisKA"/>
    <property type="match status" value="1"/>
</dbReference>
<dbReference type="SUPFAM" id="SSF47384">
    <property type="entry name" value="Homodimeric domain of signal transducing histidine kinase"/>
    <property type="match status" value="1"/>
</dbReference>
<dbReference type="PANTHER" id="PTHR43547:SF2">
    <property type="entry name" value="HYBRID SIGNAL TRANSDUCTION HISTIDINE KINASE C"/>
    <property type="match status" value="1"/>
</dbReference>
<dbReference type="InterPro" id="IPR036890">
    <property type="entry name" value="HATPase_C_sf"/>
</dbReference>
<feature type="transmembrane region" description="Helical" evidence="6">
    <location>
        <begin position="123"/>
        <end position="142"/>
    </location>
</feature>
<dbReference type="Gene3D" id="1.10.287.130">
    <property type="match status" value="1"/>
</dbReference>
<evidence type="ECO:0000256" key="3">
    <source>
        <dbReference type="ARBA" id="ARBA00022553"/>
    </source>
</evidence>
<keyword evidence="4" id="KW-0808">Transferase</keyword>
<dbReference type="EC" id="2.7.13.3" evidence="2"/>
<comment type="catalytic activity">
    <reaction evidence="1">
        <text>ATP + protein L-histidine = ADP + protein N-phospho-L-histidine.</text>
        <dbReference type="EC" id="2.7.13.3"/>
    </reaction>
</comment>
<name>A0A238X0L3_9FLAO</name>
<dbReference type="InterPro" id="IPR003661">
    <property type="entry name" value="HisK_dim/P_dom"/>
</dbReference>
<feature type="domain" description="Histidine kinase" evidence="7">
    <location>
        <begin position="230"/>
        <end position="449"/>
    </location>
</feature>
<keyword evidence="6" id="KW-0812">Transmembrane</keyword>
<dbReference type="OrthoDB" id="9781208at2"/>
<dbReference type="AlphaFoldDB" id="A0A238X0L3"/>
<organism evidence="8 9">
    <name type="scientific">Lutibacter flavus</name>
    <dbReference type="NCBI Taxonomy" id="691689"/>
    <lineage>
        <taxon>Bacteria</taxon>
        <taxon>Pseudomonadati</taxon>
        <taxon>Bacteroidota</taxon>
        <taxon>Flavobacteriia</taxon>
        <taxon>Flavobacteriales</taxon>
        <taxon>Flavobacteriaceae</taxon>
        <taxon>Lutibacter</taxon>
    </lineage>
</organism>
<reference evidence="9" key="1">
    <citation type="submission" date="2017-06" db="EMBL/GenBank/DDBJ databases">
        <authorList>
            <person name="Varghese N."/>
            <person name="Submissions S."/>
        </authorList>
    </citation>
    <scope>NUCLEOTIDE SEQUENCE [LARGE SCALE GENOMIC DNA]</scope>
    <source>
        <strain evidence="9">DSM 27993</strain>
    </source>
</reference>
<feature type="transmembrane region" description="Helical" evidence="6">
    <location>
        <begin position="154"/>
        <end position="175"/>
    </location>
</feature>
<proteinExistence type="predicted"/>
<keyword evidence="9" id="KW-1185">Reference proteome</keyword>
<gene>
    <name evidence="8" type="ORF">SAMN04488111_1422</name>
</gene>
<evidence type="ECO:0000256" key="4">
    <source>
        <dbReference type="ARBA" id="ARBA00022679"/>
    </source>
</evidence>
<keyword evidence="5 8" id="KW-0418">Kinase</keyword>
<keyword evidence="6" id="KW-1133">Transmembrane helix</keyword>
<dbReference type="InterPro" id="IPR004358">
    <property type="entry name" value="Sig_transdc_His_kin-like_C"/>
</dbReference>
<dbReference type="Gene3D" id="3.30.565.10">
    <property type="entry name" value="Histidine kinase-like ATPase, C-terminal domain"/>
    <property type="match status" value="1"/>
</dbReference>
<sequence>MINIDVKTLFIFSAAANIFIICLFATYIKVYKLKNPIINIFVLSRVLGIVFLIILSLRDSLPGHLNIIINSTIYLFLVYYELYCISFIEREFNFKHFKRFLLIPLILSIISYFFITNSESNRIAIMSLNVAIMYVISSYLLLTEKGKTKIQYLTGYIFVIISLLILTRSFGALSIKGVEMYSMNYVMVIPVMFYLILNLIFPLLLIFILKEKDNIKLNELIKSKDKFFSIIAHDLRGPLGGLQQIGELLWLNNITDEVREKLTKTLYQNSKNTFNLLDNLLKWSNANAGLITSKPNNLNLHKIILTNIRLFQSQIKLKNLKLHCDFEDDLFVYADHDMIDTVIRNLISNAIKFTPNGGEIKIILAKVDKTNNTCTIAIIDNGIGINKHSQLKVFEIDSTLSTLGTNKEKGTGLGLKLCKEFLTLNKGNIWIESNVNSGTSVYVSLPLGTNKIVN</sequence>
<protein>
    <recommendedName>
        <fullName evidence="2">histidine kinase</fullName>
        <ecNumber evidence="2">2.7.13.3</ecNumber>
    </recommendedName>
</protein>
<evidence type="ECO:0000313" key="8">
    <source>
        <dbReference type="EMBL" id="SNR52252.1"/>
    </source>
</evidence>
<dbReference type="CDD" id="cd00082">
    <property type="entry name" value="HisKA"/>
    <property type="match status" value="1"/>
</dbReference>
<evidence type="ECO:0000256" key="1">
    <source>
        <dbReference type="ARBA" id="ARBA00000085"/>
    </source>
</evidence>
<dbReference type="FunFam" id="3.30.565.10:FF:000006">
    <property type="entry name" value="Sensor histidine kinase WalK"/>
    <property type="match status" value="1"/>
</dbReference>
<dbReference type="SMART" id="SM00387">
    <property type="entry name" value="HATPase_c"/>
    <property type="match status" value="1"/>
</dbReference>
<dbReference type="InterPro" id="IPR036097">
    <property type="entry name" value="HisK_dim/P_sf"/>
</dbReference>
<feature type="transmembrane region" description="Helical" evidence="6">
    <location>
        <begin position="6"/>
        <end position="25"/>
    </location>
</feature>
<dbReference type="PRINTS" id="PR00344">
    <property type="entry name" value="BCTRLSENSOR"/>
</dbReference>
<feature type="transmembrane region" description="Helical" evidence="6">
    <location>
        <begin position="187"/>
        <end position="209"/>
    </location>
</feature>
<feature type="transmembrane region" description="Helical" evidence="6">
    <location>
        <begin position="37"/>
        <end position="55"/>
    </location>
</feature>
<dbReference type="GO" id="GO:0000155">
    <property type="term" value="F:phosphorelay sensor kinase activity"/>
    <property type="evidence" value="ECO:0007669"/>
    <property type="project" value="InterPro"/>
</dbReference>
<evidence type="ECO:0000259" key="7">
    <source>
        <dbReference type="PROSITE" id="PS50109"/>
    </source>
</evidence>
<evidence type="ECO:0000256" key="5">
    <source>
        <dbReference type="ARBA" id="ARBA00022777"/>
    </source>
</evidence>
<dbReference type="SUPFAM" id="SSF55874">
    <property type="entry name" value="ATPase domain of HSP90 chaperone/DNA topoisomerase II/histidine kinase"/>
    <property type="match status" value="1"/>
</dbReference>
<dbReference type="Pfam" id="PF02518">
    <property type="entry name" value="HATPase_c"/>
    <property type="match status" value="1"/>
</dbReference>
<dbReference type="EMBL" id="FZNX01000002">
    <property type="protein sequence ID" value="SNR52252.1"/>
    <property type="molecule type" value="Genomic_DNA"/>
</dbReference>
<dbReference type="InterPro" id="IPR005467">
    <property type="entry name" value="His_kinase_dom"/>
</dbReference>
<keyword evidence="6" id="KW-0472">Membrane</keyword>
<evidence type="ECO:0000256" key="2">
    <source>
        <dbReference type="ARBA" id="ARBA00012438"/>
    </source>
</evidence>
<dbReference type="InterPro" id="IPR003594">
    <property type="entry name" value="HATPase_dom"/>
</dbReference>
<evidence type="ECO:0000256" key="6">
    <source>
        <dbReference type="SAM" id="Phobius"/>
    </source>
</evidence>
<feature type="transmembrane region" description="Helical" evidence="6">
    <location>
        <begin position="100"/>
        <end position="117"/>
    </location>
</feature>
<evidence type="ECO:0000313" key="9">
    <source>
        <dbReference type="Proteomes" id="UP000198412"/>
    </source>
</evidence>
<feature type="transmembrane region" description="Helical" evidence="6">
    <location>
        <begin position="67"/>
        <end position="88"/>
    </location>
</feature>
<dbReference type="PROSITE" id="PS50109">
    <property type="entry name" value="HIS_KIN"/>
    <property type="match status" value="1"/>
</dbReference>
<accession>A0A238X0L3</accession>
<keyword evidence="3" id="KW-0597">Phosphoprotein</keyword>
<dbReference type="Proteomes" id="UP000198412">
    <property type="component" value="Unassembled WGS sequence"/>
</dbReference>
<dbReference type="PANTHER" id="PTHR43547">
    <property type="entry name" value="TWO-COMPONENT HISTIDINE KINASE"/>
    <property type="match status" value="1"/>
</dbReference>